<organism evidence="4 5">
    <name type="scientific">Tigheibacillus halophilus</name>
    <dbReference type="NCBI Taxonomy" id="361280"/>
    <lineage>
        <taxon>Bacteria</taxon>
        <taxon>Bacillati</taxon>
        <taxon>Bacillota</taxon>
        <taxon>Bacilli</taxon>
        <taxon>Bacillales</taxon>
        <taxon>Bacillaceae</taxon>
        <taxon>Tigheibacillus</taxon>
    </lineage>
</organism>
<dbReference type="NCBIfam" id="TIGR00206">
    <property type="entry name" value="fliF"/>
    <property type="match status" value="1"/>
</dbReference>
<sequence length="170" mass="18694">MKSGGNGTAISVPEDQVDSLLVDLAGQGLPDSGSIDYSFFSKNSSWGITDNEFDIMKLDATQTELANLMKGIDGIEDAKVMINMPKDPVFVSDDVQEASASIVLHTKPGYKLEASQINTLYTLVSKAVPNLPAENIAIMNQYFEYYDQQKQSDEGDSYASQQNIKKRRRA</sequence>
<reference evidence="4 5" key="1">
    <citation type="submission" date="2023-10" db="EMBL/GenBank/DDBJ databases">
        <title>Virgibacillus halophilus 5B73C genome.</title>
        <authorList>
            <person name="Miliotis G."/>
            <person name="Sengupta P."/>
            <person name="Hameed A."/>
            <person name="Chuvochina M."/>
            <person name="Mcdonagh F."/>
            <person name="Simpson A.C."/>
            <person name="Singh N.K."/>
            <person name="Rekha P.D."/>
            <person name="Raman K."/>
            <person name="Hugenholtz P."/>
            <person name="Venkateswaran K."/>
        </authorList>
    </citation>
    <scope>NUCLEOTIDE SEQUENCE [LARGE SCALE GENOMIC DNA]</scope>
    <source>
        <strain evidence="4 5">5B73C</strain>
    </source>
</reference>
<keyword evidence="4" id="KW-0969">Cilium</keyword>
<dbReference type="EMBL" id="JAWDIP010000004">
    <property type="protein sequence ID" value="MDY0396361.1"/>
    <property type="molecule type" value="Genomic_DNA"/>
</dbReference>
<keyword evidence="4" id="KW-0282">Flagellum</keyword>
<feature type="domain" description="Flagellar M-ring N-terminal" evidence="3">
    <location>
        <begin position="4"/>
        <end position="146"/>
    </location>
</feature>
<name>A0ABU5CAK8_9BACI</name>
<dbReference type="InterPro" id="IPR045851">
    <property type="entry name" value="AMP-bd_C_sf"/>
</dbReference>
<dbReference type="Gene3D" id="3.30.300.30">
    <property type="match status" value="1"/>
</dbReference>
<evidence type="ECO:0000259" key="3">
    <source>
        <dbReference type="Pfam" id="PF01514"/>
    </source>
</evidence>
<protein>
    <submittedName>
        <fullName evidence="4">Flagellar basal-body MS-ring/collar protein FliF</fullName>
    </submittedName>
</protein>
<comment type="subcellular location">
    <subcellularLocation>
        <location evidence="1">Membrane</location>
    </subcellularLocation>
</comment>
<dbReference type="InterPro" id="IPR043427">
    <property type="entry name" value="YscJ/FliF"/>
</dbReference>
<comment type="caution">
    <text evidence="4">The sequence shown here is derived from an EMBL/GenBank/DDBJ whole genome shotgun (WGS) entry which is preliminary data.</text>
</comment>
<accession>A0ABU5CAK8</accession>
<dbReference type="Proteomes" id="UP001281447">
    <property type="component" value="Unassembled WGS sequence"/>
</dbReference>
<evidence type="ECO:0000256" key="1">
    <source>
        <dbReference type="ARBA" id="ARBA00004370"/>
    </source>
</evidence>
<keyword evidence="5" id="KW-1185">Reference proteome</keyword>
<proteinExistence type="predicted"/>
<evidence type="ECO:0000256" key="2">
    <source>
        <dbReference type="ARBA" id="ARBA00023136"/>
    </source>
</evidence>
<keyword evidence="2" id="KW-0472">Membrane</keyword>
<dbReference type="PRINTS" id="PR01009">
    <property type="entry name" value="FLGMRINGFLIF"/>
</dbReference>
<dbReference type="Pfam" id="PF01514">
    <property type="entry name" value="YscJ_FliF"/>
    <property type="match status" value="1"/>
</dbReference>
<dbReference type="InterPro" id="IPR000067">
    <property type="entry name" value="FlgMring_FliF"/>
</dbReference>
<dbReference type="PANTHER" id="PTHR30046:SF0">
    <property type="entry name" value="FLAGELLAR M-RING PROTEIN"/>
    <property type="match status" value="1"/>
</dbReference>
<evidence type="ECO:0000313" key="4">
    <source>
        <dbReference type="EMBL" id="MDY0396361.1"/>
    </source>
</evidence>
<gene>
    <name evidence="4" type="primary">fliF</name>
    <name evidence="4" type="ORF">RWE15_21040</name>
</gene>
<keyword evidence="4" id="KW-0966">Cell projection</keyword>
<evidence type="ECO:0000313" key="5">
    <source>
        <dbReference type="Proteomes" id="UP001281447"/>
    </source>
</evidence>
<dbReference type="InterPro" id="IPR006182">
    <property type="entry name" value="FliF_N_dom"/>
</dbReference>
<dbReference type="PANTHER" id="PTHR30046">
    <property type="entry name" value="FLAGELLAR M-RING PROTEIN"/>
    <property type="match status" value="1"/>
</dbReference>